<keyword evidence="3" id="KW-0862">Zinc</keyword>
<feature type="compositionally biased region" description="Polar residues" evidence="5">
    <location>
        <begin position="1"/>
        <end position="11"/>
    </location>
</feature>
<keyword evidence="8" id="KW-1185">Reference proteome</keyword>
<dbReference type="RefSeq" id="WP_104850660.1">
    <property type="nucleotide sequence ID" value="NZ_PKOZ01000016.1"/>
</dbReference>
<dbReference type="SUPFAM" id="SSF109635">
    <property type="entry name" value="DnaK suppressor protein DksA, alpha-hairpin domain"/>
    <property type="match status" value="1"/>
</dbReference>
<dbReference type="PANTHER" id="PTHR33823">
    <property type="entry name" value="RNA POLYMERASE-BINDING TRANSCRIPTION FACTOR DKSA-RELATED"/>
    <property type="match status" value="1"/>
</dbReference>
<organism evidence="7 8">
    <name type="scientific">Pradoshia eiseniae</name>
    <dbReference type="NCBI Taxonomy" id="2064768"/>
    <lineage>
        <taxon>Bacteria</taxon>
        <taxon>Bacillati</taxon>
        <taxon>Bacillota</taxon>
        <taxon>Bacilli</taxon>
        <taxon>Bacillales</taxon>
        <taxon>Bacillaceae</taxon>
        <taxon>Pradoshia</taxon>
    </lineage>
</organism>
<evidence type="ECO:0000256" key="4">
    <source>
        <dbReference type="PROSITE-ProRule" id="PRU00510"/>
    </source>
</evidence>
<accession>A0A2S7MW74</accession>
<proteinExistence type="predicted"/>
<dbReference type="InterPro" id="IPR000962">
    <property type="entry name" value="Znf_DskA_TraR"/>
</dbReference>
<reference evidence="7 8" key="1">
    <citation type="submission" date="2017-12" db="EMBL/GenBank/DDBJ databases">
        <title>Taxonomic description and draft genome of Pradoshia cofamensis Gen. nov., sp. nov., a thermotolerant bacillale isolated from anterior gut of earthworm Eisenia fetida.</title>
        <authorList>
            <person name="Saha T."/>
            <person name="Chakraborty R."/>
        </authorList>
    </citation>
    <scope>NUCLEOTIDE SEQUENCE [LARGE SCALE GENOMIC DNA]</scope>
    <source>
        <strain evidence="7 8">EAG3</strain>
    </source>
</reference>
<feature type="compositionally biased region" description="Basic and acidic residues" evidence="5">
    <location>
        <begin position="31"/>
        <end position="41"/>
    </location>
</feature>
<feature type="zinc finger region" description="dksA C4-type" evidence="4">
    <location>
        <begin position="93"/>
        <end position="117"/>
    </location>
</feature>
<dbReference type="EMBL" id="PKOZ01000016">
    <property type="protein sequence ID" value="PQD94019.1"/>
    <property type="molecule type" value="Genomic_DNA"/>
</dbReference>
<dbReference type="AlphaFoldDB" id="A0A2S7MW74"/>
<keyword evidence="1" id="KW-0479">Metal-binding</keyword>
<protein>
    <submittedName>
        <fullName evidence="7">Molecular chaperone DnaK</fullName>
    </submittedName>
</protein>
<feature type="compositionally biased region" description="Acidic residues" evidence="5">
    <location>
        <begin position="180"/>
        <end position="200"/>
    </location>
</feature>
<name>A0A2S7MW74_9BACI</name>
<dbReference type="SUPFAM" id="SSF57716">
    <property type="entry name" value="Glucocorticoid receptor-like (DNA-binding domain)"/>
    <property type="match status" value="1"/>
</dbReference>
<dbReference type="Proteomes" id="UP000239663">
    <property type="component" value="Unassembled WGS sequence"/>
</dbReference>
<evidence type="ECO:0000313" key="7">
    <source>
        <dbReference type="EMBL" id="PQD94019.1"/>
    </source>
</evidence>
<evidence type="ECO:0000256" key="2">
    <source>
        <dbReference type="ARBA" id="ARBA00022771"/>
    </source>
</evidence>
<sequence>MISKEQTNQLKNRLKQQRDELTEKIQSGKNTRMDLSERDSVSELSAYDNHPADLGTELFEREKDIALNIHEEEQVNRIEDALQAIEEGTYGICKECGEDIPFERLEVVPETLYCTEHAKASDRRSDEKRPSEESIIKDPRKDSMQRSYDPRIEDYRDSFADAARYGTSETPSDMMNSNGEYDDMYPEEDLSGDSPNDLDDFVGNGPDGERAIYRNEELEEYEEELDEEGIESPLGDIPYRKKDSYLTDKKG</sequence>
<feature type="region of interest" description="Disordered" evidence="5">
    <location>
        <begin position="1"/>
        <end position="53"/>
    </location>
</feature>
<dbReference type="InterPro" id="IPR037187">
    <property type="entry name" value="DnaK_N"/>
</dbReference>
<evidence type="ECO:0000256" key="5">
    <source>
        <dbReference type="SAM" id="MobiDB-lite"/>
    </source>
</evidence>
<feature type="compositionally biased region" description="Polar residues" evidence="5">
    <location>
        <begin position="167"/>
        <end position="179"/>
    </location>
</feature>
<feature type="domain" description="Zinc finger DksA/TraR C4-type" evidence="6">
    <location>
        <begin position="88"/>
        <end position="116"/>
    </location>
</feature>
<dbReference type="NCBIfam" id="TIGR02890">
    <property type="entry name" value="bacill_yteA"/>
    <property type="match status" value="1"/>
</dbReference>
<dbReference type="PANTHER" id="PTHR33823:SF4">
    <property type="entry name" value="GENERAL STRESS PROTEIN 16O"/>
    <property type="match status" value="1"/>
</dbReference>
<dbReference type="Gene3D" id="1.20.120.910">
    <property type="entry name" value="DksA, coiled-coil domain"/>
    <property type="match status" value="1"/>
</dbReference>
<evidence type="ECO:0000256" key="1">
    <source>
        <dbReference type="ARBA" id="ARBA00022723"/>
    </source>
</evidence>
<dbReference type="InterPro" id="IPR014240">
    <property type="entry name" value="YteA"/>
</dbReference>
<feature type="region of interest" description="Disordered" evidence="5">
    <location>
        <begin position="223"/>
        <end position="251"/>
    </location>
</feature>
<gene>
    <name evidence="7" type="ORF">CYL18_16750</name>
</gene>
<feature type="compositionally biased region" description="Basic and acidic residues" evidence="5">
    <location>
        <begin position="118"/>
        <end position="159"/>
    </location>
</feature>
<dbReference type="Pfam" id="PF01258">
    <property type="entry name" value="zf-dskA_traR"/>
    <property type="match status" value="1"/>
</dbReference>
<evidence type="ECO:0000256" key="3">
    <source>
        <dbReference type="ARBA" id="ARBA00022833"/>
    </source>
</evidence>
<feature type="region of interest" description="Disordered" evidence="5">
    <location>
        <begin position="118"/>
        <end position="209"/>
    </location>
</feature>
<comment type="caution">
    <text evidence="7">The sequence shown here is derived from an EMBL/GenBank/DDBJ whole genome shotgun (WGS) entry which is preliminary data.</text>
</comment>
<dbReference type="GO" id="GO:0008270">
    <property type="term" value="F:zinc ion binding"/>
    <property type="evidence" value="ECO:0007669"/>
    <property type="project" value="UniProtKB-KW"/>
</dbReference>
<evidence type="ECO:0000259" key="6">
    <source>
        <dbReference type="Pfam" id="PF01258"/>
    </source>
</evidence>
<evidence type="ECO:0000313" key="8">
    <source>
        <dbReference type="Proteomes" id="UP000239663"/>
    </source>
</evidence>
<dbReference type="PROSITE" id="PS51128">
    <property type="entry name" value="ZF_DKSA_2"/>
    <property type="match status" value="1"/>
</dbReference>
<feature type="compositionally biased region" description="Basic and acidic residues" evidence="5">
    <location>
        <begin position="238"/>
        <end position="251"/>
    </location>
</feature>
<dbReference type="OrthoDB" id="9811543at2"/>
<keyword evidence="2" id="KW-0863">Zinc-finger</keyword>